<comment type="similarity">
    <text evidence="1 8">Belongs to the tRNA nucleotidyltransferase/poly(A) polymerase family.</text>
</comment>
<dbReference type="InterPro" id="IPR043519">
    <property type="entry name" value="NT_sf"/>
</dbReference>
<evidence type="ECO:0000256" key="2">
    <source>
        <dbReference type="ARBA" id="ARBA00022679"/>
    </source>
</evidence>
<dbReference type="Gene3D" id="1.25.40.1040">
    <property type="match status" value="1"/>
</dbReference>
<dbReference type="CDD" id="cd05398">
    <property type="entry name" value="NT_ClassII-CCAase"/>
    <property type="match status" value="1"/>
</dbReference>
<dbReference type="SUPFAM" id="SSF81891">
    <property type="entry name" value="Poly A polymerase C-terminal region-like"/>
    <property type="match status" value="1"/>
</dbReference>
<proteinExistence type="inferred from homology"/>
<feature type="compositionally biased region" description="Polar residues" evidence="10">
    <location>
        <begin position="1"/>
        <end position="11"/>
    </location>
</feature>
<dbReference type="SUPFAM" id="SSF48452">
    <property type="entry name" value="TPR-like"/>
    <property type="match status" value="2"/>
</dbReference>
<dbReference type="GO" id="GO:0005634">
    <property type="term" value="C:nucleus"/>
    <property type="evidence" value="ECO:0007669"/>
    <property type="project" value="UniProtKB-SubCell"/>
</dbReference>
<comment type="function">
    <text evidence="9">Component of the cleavage factor IA (CFIA) complex, which is involved in the endonucleolytic cleavage during polyadenylation-dependent pre-mRNA 3'-end formation.</text>
</comment>
<feature type="domain" description="Poly A polymerase head" evidence="12">
    <location>
        <begin position="1014"/>
        <end position="1156"/>
    </location>
</feature>
<feature type="compositionally biased region" description="Low complexity" evidence="10">
    <location>
        <begin position="683"/>
        <end position="703"/>
    </location>
</feature>
<dbReference type="GO" id="GO:0140101">
    <property type="term" value="F:catalytic activity, acting on a tRNA"/>
    <property type="evidence" value="ECO:0007669"/>
    <property type="project" value="UniProtKB-ARBA"/>
</dbReference>
<evidence type="ECO:0000259" key="13">
    <source>
        <dbReference type="Pfam" id="PF05843"/>
    </source>
</evidence>
<dbReference type="GO" id="GO:0180010">
    <property type="term" value="P:co-transcriptional mRNA 3'-end processing, cleavage and polyadenylation pathway"/>
    <property type="evidence" value="ECO:0007669"/>
    <property type="project" value="UniProtKB-UniRule"/>
</dbReference>
<reference evidence="14" key="1">
    <citation type="submission" date="2021-01" db="EMBL/GenBank/DDBJ databases">
        <authorList>
            <person name="Kaushik A."/>
        </authorList>
    </citation>
    <scope>NUCLEOTIDE SEQUENCE</scope>
    <source>
        <strain evidence="14">AG6-10EEA</strain>
    </source>
</reference>
<evidence type="ECO:0000256" key="1">
    <source>
        <dbReference type="ARBA" id="ARBA00007265"/>
    </source>
</evidence>
<comment type="subcellular location">
    <subcellularLocation>
        <location evidence="9">Nucleus</location>
    </subcellularLocation>
    <subcellularLocation>
        <location evidence="9">Cytoplasm</location>
    </subcellularLocation>
    <text evidence="9">Nucleus and/or cytoplasm.</text>
</comment>
<dbReference type="InterPro" id="IPR011990">
    <property type="entry name" value="TPR-like_helical_dom_sf"/>
</dbReference>
<evidence type="ECO:0000256" key="7">
    <source>
        <dbReference type="ARBA" id="ARBA00023242"/>
    </source>
</evidence>
<dbReference type="GO" id="GO:0016705">
    <property type="term" value="F:oxidoreductase activity, acting on paired donors, with incorporation or reduction of molecular oxygen"/>
    <property type="evidence" value="ECO:0007669"/>
    <property type="project" value="InterPro"/>
</dbReference>
<dbReference type="Proteomes" id="UP000663853">
    <property type="component" value="Unassembled WGS sequence"/>
</dbReference>
<keyword evidence="5 8" id="KW-0694">RNA-binding</keyword>
<dbReference type="GO" id="GO:0001680">
    <property type="term" value="P:tRNA 3'-terminal CCA addition"/>
    <property type="evidence" value="ECO:0007669"/>
    <property type="project" value="UniProtKB-ARBA"/>
</dbReference>
<feature type="transmembrane region" description="Helical" evidence="11">
    <location>
        <begin position="1904"/>
        <end position="1929"/>
    </location>
</feature>
<dbReference type="PANTHER" id="PTHR19980:SF0">
    <property type="entry name" value="CLEAVAGE STIMULATION FACTOR SUBUNIT 3"/>
    <property type="match status" value="1"/>
</dbReference>
<dbReference type="GO" id="GO:0005739">
    <property type="term" value="C:mitochondrion"/>
    <property type="evidence" value="ECO:0007669"/>
    <property type="project" value="UniProtKB-ARBA"/>
</dbReference>
<dbReference type="EMBL" id="CAJMXA010003805">
    <property type="protein sequence ID" value="CAE6516844.1"/>
    <property type="molecule type" value="Genomic_DNA"/>
</dbReference>
<feature type="compositionally biased region" description="Pro residues" evidence="10">
    <location>
        <begin position="777"/>
        <end position="786"/>
    </location>
</feature>
<keyword evidence="11" id="KW-0812">Transmembrane</keyword>
<keyword evidence="4" id="KW-0677">Repeat</keyword>
<feature type="transmembrane region" description="Helical" evidence="11">
    <location>
        <begin position="1725"/>
        <end position="1750"/>
    </location>
</feature>
<comment type="caution">
    <text evidence="14">The sequence shown here is derived from an EMBL/GenBank/DDBJ whole genome shotgun (WGS) entry which is preliminary data.</text>
</comment>
<dbReference type="InterPro" id="IPR017972">
    <property type="entry name" value="Cyt_P450_CS"/>
</dbReference>
<dbReference type="PROSITE" id="PS00086">
    <property type="entry name" value="CYTOCHROME_P450"/>
    <property type="match status" value="1"/>
</dbReference>
<dbReference type="SMART" id="SM00386">
    <property type="entry name" value="HAT"/>
    <property type="match status" value="6"/>
</dbReference>
<evidence type="ECO:0000256" key="9">
    <source>
        <dbReference type="RuleBase" id="RU369035"/>
    </source>
</evidence>
<dbReference type="GO" id="GO:0020037">
    <property type="term" value="F:heme binding"/>
    <property type="evidence" value="ECO:0007669"/>
    <property type="project" value="InterPro"/>
</dbReference>
<dbReference type="PRINTS" id="PR00385">
    <property type="entry name" value="P450"/>
</dbReference>
<dbReference type="GO" id="GO:0005506">
    <property type="term" value="F:iron ion binding"/>
    <property type="evidence" value="ECO:0007669"/>
    <property type="project" value="InterPro"/>
</dbReference>
<evidence type="ECO:0000259" key="12">
    <source>
        <dbReference type="Pfam" id="PF01743"/>
    </source>
</evidence>
<dbReference type="Pfam" id="PF05843">
    <property type="entry name" value="Suf"/>
    <property type="match status" value="1"/>
</dbReference>
<dbReference type="Gene3D" id="1.10.630.10">
    <property type="entry name" value="Cytochrome P450"/>
    <property type="match status" value="1"/>
</dbReference>
<feature type="compositionally biased region" description="Basic and acidic residues" evidence="10">
    <location>
        <begin position="790"/>
        <end position="806"/>
    </location>
</feature>
<dbReference type="FunFam" id="3.30.460.10:FF:000019">
    <property type="entry name" value="tRNA nucleotidyltransferase cca2"/>
    <property type="match status" value="1"/>
</dbReference>
<feature type="compositionally biased region" description="Basic and acidic residues" evidence="10">
    <location>
        <begin position="720"/>
        <end position="774"/>
    </location>
</feature>
<evidence type="ECO:0000256" key="5">
    <source>
        <dbReference type="ARBA" id="ARBA00022884"/>
    </source>
</evidence>
<dbReference type="Gene3D" id="3.30.460.10">
    <property type="entry name" value="Beta Polymerase, domain 2"/>
    <property type="match status" value="1"/>
</dbReference>
<dbReference type="InterPro" id="IPR002646">
    <property type="entry name" value="PolA_pol_head_dom"/>
</dbReference>
<keyword evidence="6" id="KW-0408">Iron</keyword>
<gene>
    <name evidence="14" type="ORF">RDB_LOCUS137849</name>
</gene>
<dbReference type="GO" id="GO:0003729">
    <property type="term" value="F:mRNA binding"/>
    <property type="evidence" value="ECO:0007669"/>
    <property type="project" value="TreeGrafter"/>
</dbReference>
<dbReference type="InterPro" id="IPR008847">
    <property type="entry name" value="Suf"/>
</dbReference>
<dbReference type="InterPro" id="IPR003107">
    <property type="entry name" value="HAT"/>
</dbReference>
<feature type="compositionally biased region" description="Polar residues" evidence="10">
    <location>
        <begin position="51"/>
        <end position="61"/>
    </location>
</feature>
<feature type="region of interest" description="Disordered" evidence="10">
    <location>
        <begin position="1"/>
        <end position="89"/>
    </location>
</feature>
<evidence type="ECO:0000256" key="10">
    <source>
        <dbReference type="SAM" id="MobiDB-lite"/>
    </source>
</evidence>
<dbReference type="SUPFAM" id="SSF48264">
    <property type="entry name" value="Cytochrome P450"/>
    <property type="match status" value="1"/>
</dbReference>
<dbReference type="InterPro" id="IPR036396">
    <property type="entry name" value="Cyt_P450_sf"/>
</dbReference>
<dbReference type="GO" id="GO:0004497">
    <property type="term" value="F:monooxygenase activity"/>
    <property type="evidence" value="ECO:0007669"/>
    <property type="project" value="InterPro"/>
</dbReference>
<evidence type="ECO:0000313" key="14">
    <source>
        <dbReference type="EMBL" id="CAE6516844.1"/>
    </source>
</evidence>
<keyword evidence="9" id="KW-0507">mRNA processing</keyword>
<dbReference type="Gene3D" id="1.10.3090.10">
    <property type="entry name" value="cca-adding enzyme, domain 2"/>
    <property type="match status" value="1"/>
</dbReference>
<keyword evidence="11" id="KW-0472">Membrane</keyword>
<evidence type="ECO:0000256" key="8">
    <source>
        <dbReference type="RuleBase" id="RU003953"/>
    </source>
</evidence>
<keyword evidence="3" id="KW-0479">Metal-binding</keyword>
<evidence type="ECO:0000313" key="15">
    <source>
        <dbReference type="Proteomes" id="UP000663853"/>
    </source>
</evidence>
<evidence type="ECO:0000256" key="6">
    <source>
        <dbReference type="ARBA" id="ARBA00023004"/>
    </source>
</evidence>
<evidence type="ECO:0000256" key="4">
    <source>
        <dbReference type="ARBA" id="ARBA00022737"/>
    </source>
</evidence>
<accession>A0A8H3HHI1</accession>
<dbReference type="InterPro" id="IPR001128">
    <property type="entry name" value="Cyt_P450"/>
</dbReference>
<feature type="domain" description="Suppressor of forked" evidence="13">
    <location>
        <begin position="95"/>
        <end position="673"/>
    </location>
</feature>
<dbReference type="Pfam" id="PF01743">
    <property type="entry name" value="PolyA_pol"/>
    <property type="match status" value="1"/>
</dbReference>
<dbReference type="InterPro" id="IPR045243">
    <property type="entry name" value="Rna14-like"/>
</dbReference>
<evidence type="ECO:0000256" key="11">
    <source>
        <dbReference type="SAM" id="Phobius"/>
    </source>
</evidence>
<evidence type="ECO:0000256" key="3">
    <source>
        <dbReference type="ARBA" id="ARBA00022723"/>
    </source>
</evidence>
<keyword evidence="11" id="KW-1133">Transmembrane helix</keyword>
<keyword evidence="9" id="KW-0963">Cytoplasm</keyword>
<dbReference type="SUPFAM" id="SSF81301">
    <property type="entry name" value="Nucleotidyltransferase"/>
    <property type="match status" value="1"/>
</dbReference>
<sequence>MDPEAQFQSENAAADATGFQLPVANSAIQQPTPPPPSSALVEQPEEKPVVTTPQITGQEQELPTPIKTGTPDFQDNKANVTPPAPEPPKLKLTETELLRERLKHDPLDTSAHQRLIGIAEASGDVEKIQDAYEGLLNAFPNAAQTSAQIAYLNHFLTPALFSKAELLFSRFLRNSISPELWKFYLAYVRRTNPSTTDPQTREVVKKAFEFALLHIGQDRAAGDIWREYIDFVKAGEAKTTWEEQQKMDALRRLYHRAVVIPLENVEQLWRELDQFENGLNKITAKKFLADLSPSYMTARTALRELRRLLDPLEEKAAAPPRDPAIPAPPDFNLPTPPTWTEADRAAVQGWKAYVKWEESNPLDLEDTAAWHGRVSAAHRKACAAMQFYPEIWYLAYNWANTAGKPDEAMTIIKQGMEANKSSFLLHFAYNEICESQKKYSEVHSTFEGLINALHVQLDALDNSIQEEVAAAKANAPPVDFMAPPDEQSAPSEADNILARRTPELNDLKSELGVVWIMHMRFARRSEGLKPARTIFSKARKDKHIFWNVYEAAALMEYHCTKAPEVAAKIFELGLKVFSDNPDYVLRYLGFLISINDENNARALFERVITTFPPDKARPIWDRWSRYEYNFGDLIGSQKLEKRLADIYSNDPPIKRFANRYTYLGVDTIASNDLGFKVARQVGPATSGASASPPSGAKRAASPPRRAPDPPAKRFKGQGTDNDRAREQERERERDRDRERERDRMERERERERLEREKERERERDRDRGDRRGGRWEGPPPRRPNSPPYRRGHDGPGRRHEDAHDDGGIPPLVAKFVASLPAPQAFDGKSSFSVLFACLQDLHHQRACGHVRHREVDGPHQTMAHIKDLTAVRVAGAGTNSQQRKLSPSNLVDVVNTPRLVYSFCTYSFKPESNVASASTHVTYSLSSLTLMLRICLSTIYTNTGLGRSFGLRSMSRLSLQDVRVKTLAATRPTTPRDISGTITLTKEEDSICTLLDEFTKFLKESGEEYQGVECRIAGGWVRDKLLGIPSNDIDIALADIMGTTFAEKLQAYMIANDLEDKSSGRSGTITIIARNPEQSKHLETARMNVLGHDVDFVNLRSEAYAEDSRIPEIRIGTPLEDALRRDITINALFYNVHNRSVEDLTERGLPDLREGIARTPLAALQTFQDDPLRVLRCIRFSSRFGFDIAEEAGNAMQEQSIQVSYFALGLSFNTQSCIEDALVRKIKRERVGEEFLKMLKGKSPLLSLTTIEEFGLYRTAFGVPPDVTGRTTGTQRPHSSGTHAASILCSFLDSVPTSLPAPHPELLKLPREDHGLRQRLIFGAALTPWRDMTYPEKKGHLPVVQHIVKEGLKIGSQNHFIPSVPRLFTAHKRASNPSLDKFEGPSQRALIGLLLRDGDVHNPRTGTYWSASLLFSMVQDLVDLIDDQNTLDDIQAQQIIQTYNAFVDRVLELDLVKSIEEPPRLNGKDIGAVLGIKPGKEIGVYMDHVIRWQLGHPNESLDLCKSWLKELHQSLVDGGSATATPPKRARIQWQRGSATGPDPVAPYTLQILTSNYIVPFYIDAGPSLSYDFTVPFAPGTQYQICMYDSRGQTGGCQATYTVIPATSTPSCTNMTFPQTLQVDAKSSTGPLSQYGWPNQCTDISLTPKSGTPPFTFTAAPALHPPVNITSNSMAPINWTIDLSWGSPFFVTLADSAGLMWSYGPLHSGGNGPDTCLSGSNTSVPIGATVGAVVGAFMMGGVLASLFFFFVSRKKYKGRVVGGRPSLTSLDLREPSSSGRELRPTPYITNPADSRALYSPLGTREESYSSLNSTRPMLRVASRSSFGRDPAGLATTGLQTEPFDPATASATPTITGSTRHEPQAQLALAGRGRTTIILRYFHFIMDIAISCFRTIITLSGHAICLGAYTVVGVLCVGLAWMGPSLFRYFVIDPYKSYVKYLPGPKSRGAFVCDFDIICEAKTSMEFSERLARKYGLNVRIQGFGYMDQRLVTYDPVTINYILGSAADKFPKPVQMRRLISKLTGGDMDQKAVNVAEGPFHHRLRKVVSPAFAGSTVRGHAPVFIQKANELCDHWRSVLSEPTAPSVPGVETDSKGNTLLDINNWFGRVAFDIIGLAAFGYSFNSLQDDTNELFGAYMRMHFVTREGPDMRANICLAWPWLERFLKDETADVIAESARIVRKTSKKILQEMREANPEGDGKSILGLLLRSNANAAPEDRLSDEEVLDQIDSFMFAGSDSTSLAIVWALYELARKPKIQEALRAELRPLGLNEHATEQDFASDSGIDVDTTVPDHAAQFAAIDALPLLDRVVREALRLHPPVHSTLRIADEDDIVPFSSPPKMEDGSISPAVVTGLGADGVERTGIRVRKGDFIHLPFESMNTIRDMWGDDGHEFNPDRWLNLPAAAKGNPGVVAGLATFSVGPHSCPASRFAMAEMKTVLAYAVSSFAFEDTPQKVIPRSMMVTRPYIEKQWNKGYRLPLHVRAL</sequence>
<dbReference type="GO" id="GO:0016779">
    <property type="term" value="F:nucleotidyltransferase activity"/>
    <property type="evidence" value="ECO:0007669"/>
    <property type="project" value="InterPro"/>
</dbReference>
<dbReference type="PANTHER" id="PTHR19980">
    <property type="entry name" value="RNA CLEAVAGE STIMULATION FACTOR"/>
    <property type="match status" value="1"/>
</dbReference>
<name>A0A8H3HHI1_9AGAM</name>
<dbReference type="Pfam" id="PF00067">
    <property type="entry name" value="p450"/>
    <property type="match status" value="2"/>
</dbReference>
<organism evidence="14 15">
    <name type="scientific">Rhizoctonia solani</name>
    <dbReference type="NCBI Taxonomy" id="456999"/>
    <lineage>
        <taxon>Eukaryota</taxon>
        <taxon>Fungi</taxon>
        <taxon>Dikarya</taxon>
        <taxon>Basidiomycota</taxon>
        <taxon>Agaricomycotina</taxon>
        <taxon>Agaricomycetes</taxon>
        <taxon>Cantharellales</taxon>
        <taxon>Ceratobasidiaceae</taxon>
        <taxon>Rhizoctonia</taxon>
    </lineage>
</organism>
<protein>
    <recommendedName>
        <fullName evidence="9">mRNA 3'-end-processing protein RNA14</fullName>
    </recommendedName>
</protein>
<keyword evidence="7 9" id="KW-0539">Nucleus</keyword>
<keyword evidence="2 8" id="KW-0808">Transferase</keyword>
<feature type="region of interest" description="Disordered" evidence="10">
    <location>
        <begin position="683"/>
        <end position="807"/>
    </location>
</feature>